<gene>
    <name evidence="7" type="primary">LOC102374169</name>
</gene>
<feature type="transmembrane region" description="Helical" evidence="4">
    <location>
        <begin position="91"/>
        <end position="116"/>
    </location>
</feature>
<feature type="domain" description="C-type lectin" evidence="5">
    <location>
        <begin position="161"/>
        <end position="284"/>
    </location>
</feature>
<dbReference type="SMART" id="SM00034">
    <property type="entry name" value="CLECT"/>
    <property type="match status" value="1"/>
</dbReference>
<dbReference type="PANTHER" id="PTHR47218">
    <property type="entry name" value="C-TYPE LECTIN DOMAIN FAMILY 7 MEMBER A"/>
    <property type="match status" value="1"/>
</dbReference>
<evidence type="ECO:0000313" key="6">
    <source>
        <dbReference type="Proteomes" id="UP000189705"/>
    </source>
</evidence>
<organism evidence="6 7">
    <name type="scientific">Alligator sinensis</name>
    <name type="common">Chinese alligator</name>
    <dbReference type="NCBI Taxonomy" id="38654"/>
    <lineage>
        <taxon>Eukaryota</taxon>
        <taxon>Metazoa</taxon>
        <taxon>Chordata</taxon>
        <taxon>Craniata</taxon>
        <taxon>Vertebrata</taxon>
        <taxon>Euteleostomi</taxon>
        <taxon>Archelosauria</taxon>
        <taxon>Archosauria</taxon>
        <taxon>Crocodylia</taxon>
        <taxon>Alligatoridae</taxon>
        <taxon>Alligatorinae</taxon>
        <taxon>Alligator</taxon>
    </lineage>
</organism>
<keyword evidence="2" id="KW-0430">Lectin</keyword>
<name>A0A3Q0HBR7_ALLSI</name>
<feature type="region of interest" description="Disordered" evidence="3">
    <location>
        <begin position="54"/>
        <end position="81"/>
    </location>
</feature>
<dbReference type="AlphaFoldDB" id="A0A3Q0HBR7"/>
<dbReference type="GO" id="GO:0001872">
    <property type="term" value="F:(1-&gt;3)-beta-D-glucan binding"/>
    <property type="evidence" value="ECO:0007669"/>
    <property type="project" value="InterPro"/>
</dbReference>
<accession>A0A3Q0HBR7</accession>
<sequence length="292" mass="32721">MWLPCTRTSAAPEMGDHLTAYSDMTFDHSKRQKPGDKVVQKEMTMYSELMFQKISEQKRSTRPQRAEGRGADGNLSPLRRNKDPSVSSLQWQLTAVIFGILCLILLVATGVLGIIVMELSQEKKDPTQCLKSCPDPNRSVPGLPLDQPPDKEKCLVRWSHTEKRSYLFSSENRPWAQCNSFCSSHSASLLKIDSQDELDFTKKESFEYSEERGSATYYYPFWTGLSYNSETKTWVWADGTGVSPGLINPLVPSHGNDAGGTCVYVQSATFKPDTCEQTRFCICVKMKAAGTN</sequence>
<dbReference type="GO" id="GO:0071226">
    <property type="term" value="P:cellular response to molecule of fungal origin"/>
    <property type="evidence" value="ECO:0007669"/>
    <property type="project" value="InterPro"/>
</dbReference>
<evidence type="ECO:0000259" key="5">
    <source>
        <dbReference type="PROSITE" id="PS50041"/>
    </source>
</evidence>
<dbReference type="InterPro" id="IPR042808">
    <property type="entry name" value="CLEC7A"/>
</dbReference>
<proteinExistence type="predicted"/>
<dbReference type="CDD" id="cd03593">
    <property type="entry name" value="CLECT_NK_receptors_like"/>
    <property type="match status" value="1"/>
</dbReference>
<dbReference type="GeneID" id="102374169"/>
<dbReference type="RefSeq" id="XP_025067903.1">
    <property type="nucleotide sequence ID" value="XM_025212118.1"/>
</dbReference>
<feature type="compositionally biased region" description="Basic and acidic residues" evidence="3">
    <location>
        <begin position="55"/>
        <end position="70"/>
    </location>
</feature>
<dbReference type="Pfam" id="PF00059">
    <property type="entry name" value="Lectin_C"/>
    <property type="match status" value="1"/>
</dbReference>
<dbReference type="PROSITE" id="PS50041">
    <property type="entry name" value="C_TYPE_LECTIN_2"/>
    <property type="match status" value="1"/>
</dbReference>
<dbReference type="InterPro" id="IPR001304">
    <property type="entry name" value="C-type_lectin-like"/>
</dbReference>
<keyword evidence="4" id="KW-0812">Transmembrane</keyword>
<evidence type="ECO:0000313" key="7">
    <source>
        <dbReference type="RefSeq" id="XP_025067903.1"/>
    </source>
</evidence>
<dbReference type="InterPro" id="IPR016186">
    <property type="entry name" value="C-type_lectin-like/link_sf"/>
</dbReference>
<dbReference type="PANTHER" id="PTHR47218:SF2">
    <property type="entry name" value="C-TYPE LECTIN DOMAIN-CONTAINING PROTEIN"/>
    <property type="match status" value="1"/>
</dbReference>
<comment type="subcellular location">
    <subcellularLocation>
        <location evidence="1">Membrane</location>
        <topology evidence="1">Single-pass membrane protein</topology>
    </subcellularLocation>
</comment>
<dbReference type="Proteomes" id="UP000189705">
    <property type="component" value="Unplaced"/>
</dbReference>
<keyword evidence="4" id="KW-0472">Membrane</keyword>
<dbReference type="KEGG" id="asn:102374169"/>
<evidence type="ECO:0000256" key="4">
    <source>
        <dbReference type="SAM" id="Phobius"/>
    </source>
</evidence>
<evidence type="ECO:0000256" key="2">
    <source>
        <dbReference type="ARBA" id="ARBA00022734"/>
    </source>
</evidence>
<protein>
    <submittedName>
        <fullName evidence="7">Natural killer cells antigen CD94-like isoform X1</fullName>
    </submittedName>
</protein>
<evidence type="ECO:0000256" key="1">
    <source>
        <dbReference type="ARBA" id="ARBA00004167"/>
    </source>
</evidence>
<keyword evidence="6" id="KW-1185">Reference proteome</keyword>
<dbReference type="InterPro" id="IPR016187">
    <property type="entry name" value="CTDL_fold"/>
</dbReference>
<dbReference type="SUPFAM" id="SSF56436">
    <property type="entry name" value="C-type lectin-like"/>
    <property type="match status" value="1"/>
</dbReference>
<dbReference type="InParanoid" id="A0A3Q0HBR7"/>
<reference evidence="7" key="1">
    <citation type="submission" date="2025-08" db="UniProtKB">
        <authorList>
            <consortium name="RefSeq"/>
        </authorList>
    </citation>
    <scope>IDENTIFICATION</scope>
</reference>
<dbReference type="InterPro" id="IPR033992">
    <property type="entry name" value="NKR-like_CTLD"/>
</dbReference>
<evidence type="ECO:0000256" key="3">
    <source>
        <dbReference type="SAM" id="MobiDB-lite"/>
    </source>
</evidence>
<keyword evidence="4" id="KW-1133">Transmembrane helix</keyword>
<dbReference type="Gene3D" id="3.10.100.10">
    <property type="entry name" value="Mannose-Binding Protein A, subunit A"/>
    <property type="match status" value="1"/>
</dbReference>
<dbReference type="GO" id="GO:0016020">
    <property type="term" value="C:membrane"/>
    <property type="evidence" value="ECO:0007669"/>
    <property type="project" value="UniProtKB-SubCell"/>
</dbReference>